<feature type="transmembrane region" description="Helical" evidence="7">
    <location>
        <begin position="136"/>
        <end position="159"/>
    </location>
</feature>
<dbReference type="PANTHER" id="PTHR23502:SF51">
    <property type="entry name" value="QUINIDINE RESISTANCE PROTEIN 1-RELATED"/>
    <property type="match status" value="1"/>
</dbReference>
<gene>
    <name evidence="9" type="ORF">IFR04_013706</name>
</gene>
<dbReference type="Pfam" id="PF07690">
    <property type="entry name" value="MFS_1"/>
    <property type="match status" value="1"/>
</dbReference>
<evidence type="ECO:0000313" key="10">
    <source>
        <dbReference type="Proteomes" id="UP000664132"/>
    </source>
</evidence>
<dbReference type="EMBL" id="JAFJYH010000330">
    <property type="protein sequence ID" value="KAG4413167.1"/>
    <property type="molecule type" value="Genomic_DNA"/>
</dbReference>
<evidence type="ECO:0000313" key="9">
    <source>
        <dbReference type="EMBL" id="KAG4413167.1"/>
    </source>
</evidence>
<feature type="transmembrane region" description="Helical" evidence="7">
    <location>
        <begin position="499"/>
        <end position="520"/>
    </location>
</feature>
<feature type="domain" description="Major facilitator superfamily (MFS) profile" evidence="8">
    <location>
        <begin position="105"/>
        <end position="548"/>
    </location>
</feature>
<dbReference type="InterPro" id="IPR020846">
    <property type="entry name" value="MFS_dom"/>
</dbReference>
<dbReference type="InterPro" id="IPR011701">
    <property type="entry name" value="MFS"/>
</dbReference>
<dbReference type="FunFam" id="1.20.1720.10:FF:000009">
    <property type="entry name" value="MFS multidrug transporter"/>
    <property type="match status" value="1"/>
</dbReference>
<evidence type="ECO:0000256" key="2">
    <source>
        <dbReference type="ARBA" id="ARBA00022448"/>
    </source>
</evidence>
<feature type="transmembrane region" description="Helical" evidence="7">
    <location>
        <begin position="526"/>
        <end position="546"/>
    </location>
</feature>
<dbReference type="GO" id="GO:0005886">
    <property type="term" value="C:plasma membrane"/>
    <property type="evidence" value="ECO:0007669"/>
    <property type="project" value="TreeGrafter"/>
</dbReference>
<feature type="region of interest" description="Disordered" evidence="6">
    <location>
        <begin position="559"/>
        <end position="596"/>
    </location>
</feature>
<evidence type="ECO:0000256" key="6">
    <source>
        <dbReference type="SAM" id="MobiDB-lite"/>
    </source>
</evidence>
<reference evidence="9" key="1">
    <citation type="submission" date="2021-02" db="EMBL/GenBank/DDBJ databases">
        <title>Genome sequence Cadophora malorum strain M34.</title>
        <authorList>
            <person name="Stefanovic E."/>
            <person name="Vu D."/>
            <person name="Scully C."/>
            <person name="Dijksterhuis J."/>
            <person name="Roader J."/>
            <person name="Houbraken J."/>
        </authorList>
    </citation>
    <scope>NUCLEOTIDE SEQUENCE</scope>
    <source>
        <strain evidence="9">M34</strain>
    </source>
</reference>
<name>A0A8H7T4S9_9HELO</name>
<comment type="caution">
    <text evidence="9">The sequence shown here is derived from an EMBL/GenBank/DDBJ whole genome shotgun (WGS) entry which is preliminary data.</text>
</comment>
<organism evidence="9 10">
    <name type="scientific">Cadophora malorum</name>
    <dbReference type="NCBI Taxonomy" id="108018"/>
    <lineage>
        <taxon>Eukaryota</taxon>
        <taxon>Fungi</taxon>
        <taxon>Dikarya</taxon>
        <taxon>Ascomycota</taxon>
        <taxon>Pezizomycotina</taxon>
        <taxon>Leotiomycetes</taxon>
        <taxon>Helotiales</taxon>
        <taxon>Ploettnerulaceae</taxon>
        <taxon>Cadophora</taxon>
    </lineage>
</organism>
<evidence type="ECO:0000259" key="8">
    <source>
        <dbReference type="PROSITE" id="PS50850"/>
    </source>
</evidence>
<protein>
    <recommendedName>
        <fullName evidence="8">Major facilitator superfamily (MFS) profile domain-containing protein</fullName>
    </recommendedName>
</protein>
<evidence type="ECO:0000256" key="4">
    <source>
        <dbReference type="ARBA" id="ARBA00022989"/>
    </source>
</evidence>
<evidence type="ECO:0000256" key="7">
    <source>
        <dbReference type="SAM" id="Phobius"/>
    </source>
</evidence>
<dbReference type="Gene3D" id="1.20.1250.20">
    <property type="entry name" value="MFS general substrate transporter like domains"/>
    <property type="match status" value="1"/>
</dbReference>
<comment type="subcellular location">
    <subcellularLocation>
        <location evidence="1">Membrane</location>
        <topology evidence="1">Multi-pass membrane protein</topology>
    </subcellularLocation>
</comment>
<feature type="transmembrane region" description="Helical" evidence="7">
    <location>
        <begin position="345"/>
        <end position="365"/>
    </location>
</feature>
<sequence length="596" mass="64891">MSLPHLSISATQCEVDRKANGVYSNQARIEGVSQAEEIEKHHNKPEDGANSIKIQTDQPVHPQQALSVSQAIAFQDDSGNPGADQDGIPPEPLYCILSEPAKISVILIASFAAIISPISGSIYFPALDSLAHDLDVSVSLITLTITAYLIFQGIAPSFIGNFSDRNGRRPAYIICFVIYVSANIGLALQNNYAALMVLRCLQSSGSSGTIALGSAVVADVSTRAQRGKYIGYASMGVTLGPALGPIIGGLLNQFLGWRSIFWFLTVFAAISFVVILITMPETARNVVGNGSVPPPRWQLSLTQYFRQRRHMPHQSTVGVETVQVGGKRTNPFASLRIAARKEAGLILWYGSLLYAGYFAVLSTLSPQLAARYGFNSLRVGLCYLPLGIGSLTSRWTVGRILDKNFHRLAHVHGIPIIHNRQQDISSFPVEVARLQITLPLVYGSCLAIVAYSWVMEYKTSLVGPLIMLFFVGHLVTGAFTSLSTLIVDMNKDAPATAVAANNLFRCLMGAGAAAIANPLIDRIGIGWTGTFIALLWFAFSPSLWAVRKWGIEWRSEAHARHEQKRKKKENGLQIDHPDLEAGQNRKSQAGRKEKPK</sequence>
<dbReference type="Proteomes" id="UP000664132">
    <property type="component" value="Unassembled WGS sequence"/>
</dbReference>
<dbReference type="InterPro" id="IPR036259">
    <property type="entry name" value="MFS_trans_sf"/>
</dbReference>
<evidence type="ECO:0000256" key="3">
    <source>
        <dbReference type="ARBA" id="ARBA00022692"/>
    </source>
</evidence>
<feature type="transmembrane region" description="Helical" evidence="7">
    <location>
        <begin position="229"/>
        <end position="248"/>
    </location>
</feature>
<keyword evidence="3 7" id="KW-0812">Transmembrane</keyword>
<evidence type="ECO:0000256" key="5">
    <source>
        <dbReference type="ARBA" id="ARBA00023136"/>
    </source>
</evidence>
<keyword evidence="5 7" id="KW-0472">Membrane</keyword>
<feature type="transmembrane region" description="Helical" evidence="7">
    <location>
        <begin position="436"/>
        <end position="454"/>
    </location>
</feature>
<dbReference type="SUPFAM" id="SSF103473">
    <property type="entry name" value="MFS general substrate transporter"/>
    <property type="match status" value="1"/>
</dbReference>
<dbReference type="CDD" id="cd17323">
    <property type="entry name" value="MFS_Tpo1_MDR_like"/>
    <property type="match status" value="1"/>
</dbReference>
<evidence type="ECO:0000256" key="1">
    <source>
        <dbReference type="ARBA" id="ARBA00004141"/>
    </source>
</evidence>
<dbReference type="PANTHER" id="PTHR23502">
    <property type="entry name" value="MAJOR FACILITATOR SUPERFAMILY"/>
    <property type="match status" value="1"/>
</dbReference>
<feature type="transmembrane region" description="Helical" evidence="7">
    <location>
        <begin position="377"/>
        <end position="397"/>
    </location>
</feature>
<dbReference type="OrthoDB" id="2441642at2759"/>
<feature type="transmembrane region" description="Helical" evidence="7">
    <location>
        <begin position="171"/>
        <end position="188"/>
    </location>
</feature>
<feature type="transmembrane region" description="Helical" evidence="7">
    <location>
        <begin position="260"/>
        <end position="279"/>
    </location>
</feature>
<dbReference type="PROSITE" id="PS50850">
    <property type="entry name" value="MFS"/>
    <property type="match status" value="1"/>
</dbReference>
<dbReference type="AlphaFoldDB" id="A0A8H7T4S9"/>
<feature type="transmembrane region" description="Helical" evidence="7">
    <location>
        <begin position="103"/>
        <end position="124"/>
    </location>
</feature>
<keyword evidence="10" id="KW-1185">Reference proteome</keyword>
<feature type="transmembrane region" description="Helical" evidence="7">
    <location>
        <begin position="466"/>
        <end position="487"/>
    </location>
</feature>
<dbReference type="GO" id="GO:0022857">
    <property type="term" value="F:transmembrane transporter activity"/>
    <property type="evidence" value="ECO:0007669"/>
    <property type="project" value="InterPro"/>
</dbReference>
<proteinExistence type="predicted"/>
<accession>A0A8H7T4S9</accession>
<keyword evidence="4 7" id="KW-1133">Transmembrane helix</keyword>
<keyword evidence="2" id="KW-0813">Transport</keyword>